<feature type="transmembrane region" description="Helical" evidence="2">
    <location>
        <begin position="127"/>
        <end position="148"/>
    </location>
</feature>
<dbReference type="Proteomes" id="UP001174209">
    <property type="component" value="Unassembled WGS sequence"/>
</dbReference>
<proteinExistence type="predicted"/>
<feature type="transmembrane region" description="Helical" evidence="2">
    <location>
        <begin position="100"/>
        <end position="121"/>
    </location>
</feature>
<organism evidence="3 4">
    <name type="scientific">Arthrobacter burdickii</name>
    <dbReference type="NCBI Taxonomy" id="3035920"/>
    <lineage>
        <taxon>Bacteria</taxon>
        <taxon>Bacillati</taxon>
        <taxon>Actinomycetota</taxon>
        <taxon>Actinomycetes</taxon>
        <taxon>Micrococcales</taxon>
        <taxon>Micrococcaceae</taxon>
        <taxon>Arthrobacter</taxon>
    </lineage>
</organism>
<dbReference type="InterPro" id="IPR021403">
    <property type="entry name" value="DUF3043"/>
</dbReference>
<keyword evidence="4" id="KW-1185">Reference proteome</keyword>
<evidence type="ECO:0000256" key="1">
    <source>
        <dbReference type="SAM" id="MobiDB-lite"/>
    </source>
</evidence>
<keyword evidence="2" id="KW-1133">Transmembrane helix</keyword>
<evidence type="ECO:0000313" key="4">
    <source>
        <dbReference type="Proteomes" id="UP001174209"/>
    </source>
</evidence>
<evidence type="ECO:0000256" key="2">
    <source>
        <dbReference type="SAM" id="Phobius"/>
    </source>
</evidence>
<feature type="compositionally biased region" description="Basic and acidic residues" evidence="1">
    <location>
        <begin position="50"/>
        <end position="69"/>
    </location>
</feature>
<accession>A0ABT8K2E1</accession>
<dbReference type="RefSeq" id="WP_301227517.1">
    <property type="nucleotide sequence ID" value="NZ_JAROCG010000001.1"/>
</dbReference>
<reference evidence="3" key="1">
    <citation type="submission" date="2023-06" db="EMBL/GenBank/DDBJ databases">
        <title>MT1 and MT2 Draft Genomes of Novel Species.</title>
        <authorList>
            <person name="Venkateswaran K."/>
        </authorList>
    </citation>
    <scope>NUCLEOTIDE SEQUENCE</scope>
    <source>
        <strain evidence="3">IIF3SC-B10</strain>
    </source>
</reference>
<sequence>MFGRKETPPAQEAVDSASRTDEALRAQGKGAPTPKRSVQEAARKRPLVPTDRKAARDQSRANVRDERAKTRQALDTGDERYLPLRDKGPNRRYIRQFVDARVNIGEFLMIAALVFVVLSFFQSVAVQSAVLMAFWVLIVAVIVDCVLLRRKLKKKLTEKFGSPNQGDLWYGVTRALQFRRLRLPKPQVSRGQYPS</sequence>
<feature type="region of interest" description="Disordered" evidence="1">
    <location>
        <begin position="1"/>
        <end position="72"/>
    </location>
</feature>
<dbReference type="Pfam" id="PF11241">
    <property type="entry name" value="DUF3043"/>
    <property type="match status" value="1"/>
</dbReference>
<keyword evidence="2" id="KW-0472">Membrane</keyword>
<protein>
    <submittedName>
        <fullName evidence="3">DUF3043 domain-containing protein</fullName>
    </submittedName>
</protein>
<comment type="caution">
    <text evidence="3">The sequence shown here is derived from an EMBL/GenBank/DDBJ whole genome shotgun (WGS) entry which is preliminary data.</text>
</comment>
<evidence type="ECO:0000313" key="3">
    <source>
        <dbReference type="EMBL" id="MDN4611509.1"/>
    </source>
</evidence>
<name>A0ABT8K2E1_9MICC</name>
<dbReference type="EMBL" id="JAROCG010000001">
    <property type="protein sequence ID" value="MDN4611509.1"/>
    <property type="molecule type" value="Genomic_DNA"/>
</dbReference>
<keyword evidence="2" id="KW-0812">Transmembrane</keyword>
<gene>
    <name evidence="3" type="ORF">P5G52_11610</name>
</gene>